<evidence type="ECO:0000256" key="2">
    <source>
        <dbReference type="SAM" id="MobiDB-lite"/>
    </source>
</evidence>
<feature type="domain" description="PPE-PPW subfamily C-terminal" evidence="5">
    <location>
        <begin position="418"/>
        <end position="462"/>
    </location>
</feature>
<comment type="similarity">
    <text evidence="1">Belongs to the mycobacterial PPE family.</text>
</comment>
<dbReference type="InterPro" id="IPR038332">
    <property type="entry name" value="PPE_sf"/>
</dbReference>
<evidence type="ECO:0000259" key="4">
    <source>
        <dbReference type="Pfam" id="PF00823"/>
    </source>
</evidence>
<name>A0A1X2CR64_9MYCO</name>
<dbReference type="RefSeq" id="WP_085250752.1">
    <property type="nucleotide sequence ID" value="NZ_CAJMWI010000001.1"/>
</dbReference>
<evidence type="ECO:0000313" key="7">
    <source>
        <dbReference type="Proteomes" id="UP000193087"/>
    </source>
</evidence>
<comment type="caution">
    <text evidence="6">The sequence shown here is derived from an EMBL/GenBank/DDBJ whole genome shotgun (WGS) entry which is preliminary data.</text>
</comment>
<feature type="transmembrane region" description="Helical" evidence="3">
    <location>
        <begin position="243"/>
        <end position="268"/>
    </location>
</feature>
<evidence type="ECO:0000313" key="6">
    <source>
        <dbReference type="EMBL" id="ORW78440.1"/>
    </source>
</evidence>
<gene>
    <name evidence="6" type="ORF">AWC22_20040</name>
</gene>
<dbReference type="Proteomes" id="UP000193087">
    <property type="component" value="Unassembled WGS sequence"/>
</dbReference>
<dbReference type="InterPro" id="IPR000030">
    <property type="entry name" value="PPE_dom"/>
</dbReference>
<dbReference type="EMBL" id="LQPQ01000082">
    <property type="protein sequence ID" value="ORW78440.1"/>
    <property type="molecule type" value="Genomic_DNA"/>
</dbReference>
<dbReference type="InterPro" id="IPR043641">
    <property type="entry name" value="PPE-PPW_C"/>
</dbReference>
<dbReference type="GeneID" id="93495807"/>
<protein>
    <recommendedName>
        <fullName evidence="8">PPE family protein PPE37</fullName>
    </recommendedName>
</protein>
<proteinExistence type="inferred from homology"/>
<keyword evidence="3" id="KW-0472">Membrane</keyword>
<dbReference type="Gene3D" id="1.20.1260.20">
    <property type="entry name" value="PPE superfamily"/>
    <property type="match status" value="1"/>
</dbReference>
<sequence>MAMPPEVHSTLLSAGQGPGSILAAAAQWQELGNQYSRAAAELSQLLAEVQASSWQGNSAAQYVAAHTPYLAWLEHASIGSAVTAARHETVAAAYSSALAAMPTLTELAANHAVHGVLVATNFFGINTVPIALNEADYVRMWIQAADVMATYQAITEAATSAIPPTPPAPPIVALGGEARSGQLDALSSIAQLIRDILNFIADPYKYFLEFFERLGLSPAAAVVLAVIALFLYDVLWYPYYASYSLLLLPFFTPALSALSALGALSYLWNTGPAAGLLPGLAASSTGHQVGPHLVVGVAPATSAVSSGGSQTSNSAPGTPGSVQANGAPSVPAISYVVPGLAPPGARSDPNADAKSPDTLADTIGASAAARMHSAPARSRRKRRSNIRAGARGYRDEFLEATATMDDAIDAHAESNSPTASGRGAGPLGFAGTAVRLGTHAAGMVQHSSDSASHGIPLLPATWVTDDEIPGANRRSS</sequence>
<feature type="region of interest" description="Disordered" evidence="2">
    <location>
        <begin position="368"/>
        <end position="388"/>
    </location>
</feature>
<evidence type="ECO:0008006" key="8">
    <source>
        <dbReference type="Google" id="ProtNLM"/>
    </source>
</evidence>
<keyword evidence="3" id="KW-1133">Transmembrane helix</keyword>
<organism evidence="6 7">
    <name type="scientific">Mycobacterium riyadhense</name>
    <dbReference type="NCBI Taxonomy" id="486698"/>
    <lineage>
        <taxon>Bacteria</taxon>
        <taxon>Bacillati</taxon>
        <taxon>Actinomycetota</taxon>
        <taxon>Actinomycetes</taxon>
        <taxon>Mycobacteriales</taxon>
        <taxon>Mycobacteriaceae</taxon>
        <taxon>Mycobacterium</taxon>
    </lineage>
</organism>
<dbReference type="OrthoDB" id="4753487at2"/>
<evidence type="ECO:0000259" key="5">
    <source>
        <dbReference type="Pfam" id="PF18878"/>
    </source>
</evidence>
<evidence type="ECO:0000256" key="3">
    <source>
        <dbReference type="SAM" id="Phobius"/>
    </source>
</evidence>
<dbReference type="AlphaFoldDB" id="A0A1X2CR64"/>
<reference evidence="6 7" key="1">
    <citation type="submission" date="2016-01" db="EMBL/GenBank/DDBJ databases">
        <title>The new phylogeny of the genus Mycobacterium.</title>
        <authorList>
            <person name="Tarcisio F."/>
            <person name="Conor M."/>
            <person name="Antonella G."/>
            <person name="Elisabetta G."/>
            <person name="Giulia F.S."/>
            <person name="Sara T."/>
            <person name="Anna F."/>
            <person name="Clotilde B."/>
            <person name="Roberto B."/>
            <person name="Veronica D.S."/>
            <person name="Fabio R."/>
            <person name="Monica P."/>
            <person name="Olivier J."/>
            <person name="Enrico T."/>
            <person name="Nicola S."/>
        </authorList>
    </citation>
    <scope>NUCLEOTIDE SEQUENCE [LARGE SCALE GENOMIC DNA]</scope>
    <source>
        <strain evidence="6 7">DSM 45176</strain>
    </source>
</reference>
<evidence type="ECO:0000256" key="1">
    <source>
        <dbReference type="ARBA" id="ARBA00010652"/>
    </source>
</evidence>
<feature type="domain" description="PPE" evidence="4">
    <location>
        <begin position="1"/>
        <end position="162"/>
    </location>
</feature>
<keyword evidence="3" id="KW-0812">Transmembrane</keyword>
<dbReference type="Pfam" id="PF00823">
    <property type="entry name" value="PPE"/>
    <property type="match status" value="1"/>
</dbReference>
<feature type="region of interest" description="Disordered" evidence="2">
    <location>
        <begin position="305"/>
        <end position="324"/>
    </location>
</feature>
<dbReference type="SUPFAM" id="SSF140459">
    <property type="entry name" value="PE/PPE dimer-like"/>
    <property type="match status" value="1"/>
</dbReference>
<feature type="transmembrane region" description="Helical" evidence="3">
    <location>
        <begin position="214"/>
        <end position="237"/>
    </location>
</feature>
<dbReference type="PANTHER" id="PTHR46766">
    <property type="entry name" value="GLUTAMINE-RICH PROTEIN 2"/>
    <property type="match status" value="1"/>
</dbReference>
<keyword evidence="7" id="KW-1185">Reference proteome</keyword>
<dbReference type="PANTHER" id="PTHR46766:SF1">
    <property type="entry name" value="GLUTAMINE-RICH PROTEIN 2"/>
    <property type="match status" value="1"/>
</dbReference>
<dbReference type="GO" id="GO:0052572">
    <property type="term" value="P:response to host immune response"/>
    <property type="evidence" value="ECO:0007669"/>
    <property type="project" value="TreeGrafter"/>
</dbReference>
<dbReference type="STRING" id="486698.AWC22_20040"/>
<accession>A0A1X2CR64</accession>
<dbReference type="Pfam" id="PF18878">
    <property type="entry name" value="PPE-PPW"/>
    <property type="match status" value="1"/>
</dbReference>